<dbReference type="SUPFAM" id="SSF102114">
    <property type="entry name" value="Radical SAM enzymes"/>
    <property type="match status" value="1"/>
</dbReference>
<dbReference type="InterPro" id="IPR050377">
    <property type="entry name" value="Radical_SAM_PqqE_MftC-like"/>
</dbReference>
<dbReference type="Proteomes" id="UP000000345">
    <property type="component" value="Chromosome"/>
</dbReference>
<evidence type="ECO:0000259" key="5">
    <source>
        <dbReference type="PROSITE" id="PS51918"/>
    </source>
</evidence>
<dbReference type="InterPro" id="IPR023885">
    <property type="entry name" value="4Fe4S-binding_SPASM_dom"/>
</dbReference>
<keyword evidence="3" id="KW-0408">Iron</keyword>
<evidence type="ECO:0000256" key="4">
    <source>
        <dbReference type="ARBA" id="ARBA00023014"/>
    </source>
</evidence>
<dbReference type="PANTHER" id="PTHR11228">
    <property type="entry name" value="RADICAL SAM DOMAIN PROTEIN"/>
    <property type="match status" value="1"/>
</dbReference>
<dbReference type="PaxDb" id="79929-MTBMA_c03580"/>
<dbReference type="InterPro" id="IPR058240">
    <property type="entry name" value="rSAM_sf"/>
</dbReference>
<gene>
    <name evidence="6" type="ordered locus">MTBMA_c03580</name>
</gene>
<dbReference type="SFLD" id="SFLDG01386">
    <property type="entry name" value="main_SPASM_domain-containing"/>
    <property type="match status" value="1"/>
</dbReference>
<dbReference type="PANTHER" id="PTHR11228:SF7">
    <property type="entry name" value="PQQA PEPTIDE CYCLASE"/>
    <property type="match status" value="1"/>
</dbReference>
<dbReference type="InterPro" id="IPR006638">
    <property type="entry name" value="Elp3/MiaA/NifB-like_rSAM"/>
</dbReference>
<dbReference type="CDD" id="cd01335">
    <property type="entry name" value="Radical_SAM"/>
    <property type="match status" value="1"/>
</dbReference>
<dbReference type="InterPro" id="IPR007197">
    <property type="entry name" value="rSAM"/>
</dbReference>
<sequence>MGECRRDGSPRIENALRHYLHDEECCFECRLLSSIIGLILSSGADAFGVNEEDLREQMHDPHWMRGLISVLKGIGLFGVNRPFIPGAPFQVVWNITGRCNLKCKHCYEYNSQRPHELEAQEGLRVIDILTDAGVTSLALSGGEPSMHPAIMDYISRSHENGMYTAMATNGYIFRDRDVCRKFVDAGLQFVQISIDSMKPEVHDRFRGVDGSWERACEAVKNFSEYDIFVEVATTVTSENFMHLSEMAEFFHELGADWFMLYNFIPAGRGKENPELDIGPPERYRVLCEAYHSNLHGKIQVLSTAPQFAPIAAGLSKDKRMIPTHFYNPEYTDETLHLAEFIGGCGAGRFYLSIEPDGDIYPCVFFPHLDDLCVGNILEDDFEELWKTSRVLRNLRDRDKLSDHCGSCKSRYICGGCRARALSYLGDIHSPDPGCVNNIGEWRRISGEKQTGGV</sequence>
<dbReference type="EMBL" id="CP001710">
    <property type="protein sequence ID" value="ADL57959.1"/>
    <property type="molecule type" value="Genomic_DNA"/>
</dbReference>
<evidence type="ECO:0000313" key="7">
    <source>
        <dbReference type="Proteomes" id="UP000000345"/>
    </source>
</evidence>
<dbReference type="PATRIC" id="fig|79929.8.peg.347"/>
<dbReference type="Pfam" id="PF04055">
    <property type="entry name" value="Radical_SAM"/>
    <property type="match status" value="1"/>
</dbReference>
<protein>
    <submittedName>
        <fullName evidence="6">Predicted Fe-S oxidoreductase</fullName>
    </submittedName>
</protein>
<organism evidence="6 7">
    <name type="scientific">Methanothermobacter marburgensis (strain ATCC BAA-927 / DSM 2133 / JCM 14651 / NBRC 100331 / OCM 82 / Marburg)</name>
    <name type="common">Methanobacterium thermoautotrophicum</name>
    <dbReference type="NCBI Taxonomy" id="79929"/>
    <lineage>
        <taxon>Archaea</taxon>
        <taxon>Methanobacteriati</taxon>
        <taxon>Methanobacteriota</taxon>
        <taxon>Methanomada group</taxon>
        <taxon>Methanobacteria</taxon>
        <taxon>Methanobacteriales</taxon>
        <taxon>Methanobacteriaceae</taxon>
        <taxon>Methanothermobacter</taxon>
    </lineage>
</organism>
<feature type="domain" description="Radical SAM core" evidence="5">
    <location>
        <begin position="85"/>
        <end position="297"/>
    </location>
</feature>
<evidence type="ECO:0000256" key="3">
    <source>
        <dbReference type="ARBA" id="ARBA00023004"/>
    </source>
</evidence>
<dbReference type="STRING" id="79929.MTBMA_c03580"/>
<dbReference type="Pfam" id="PF13186">
    <property type="entry name" value="SPASM"/>
    <property type="match status" value="1"/>
</dbReference>
<dbReference type="Gene3D" id="3.20.20.70">
    <property type="entry name" value="Aldolase class I"/>
    <property type="match status" value="1"/>
</dbReference>
<dbReference type="GO" id="GO:0003824">
    <property type="term" value="F:catalytic activity"/>
    <property type="evidence" value="ECO:0007669"/>
    <property type="project" value="InterPro"/>
</dbReference>
<dbReference type="PROSITE" id="PS51918">
    <property type="entry name" value="RADICAL_SAM"/>
    <property type="match status" value="1"/>
</dbReference>
<dbReference type="GO" id="GO:0051536">
    <property type="term" value="F:iron-sulfur cluster binding"/>
    <property type="evidence" value="ECO:0007669"/>
    <property type="project" value="UniProtKB-KW"/>
</dbReference>
<keyword evidence="1" id="KW-0949">S-adenosyl-L-methionine</keyword>
<evidence type="ECO:0000256" key="2">
    <source>
        <dbReference type="ARBA" id="ARBA00022723"/>
    </source>
</evidence>
<proteinExistence type="predicted"/>
<dbReference type="GO" id="GO:0006783">
    <property type="term" value="P:heme biosynthetic process"/>
    <property type="evidence" value="ECO:0007669"/>
    <property type="project" value="TreeGrafter"/>
</dbReference>
<dbReference type="KEGG" id="mmg:MTBMA_c03580"/>
<name>D9PUR2_METTM</name>
<evidence type="ECO:0000313" key="6">
    <source>
        <dbReference type="EMBL" id="ADL57959.1"/>
    </source>
</evidence>
<dbReference type="AlphaFoldDB" id="D9PUR2"/>
<dbReference type="InterPro" id="IPR013785">
    <property type="entry name" value="Aldolase_TIM"/>
</dbReference>
<keyword evidence="7" id="KW-1185">Reference proteome</keyword>
<accession>D9PUR2</accession>
<dbReference type="CDD" id="cd21123">
    <property type="entry name" value="SPASM_MftC-like"/>
    <property type="match status" value="1"/>
</dbReference>
<dbReference type="SMART" id="SM00729">
    <property type="entry name" value="Elp3"/>
    <property type="match status" value="1"/>
</dbReference>
<dbReference type="HOGENOM" id="CLU_009273_4_0_2"/>
<evidence type="ECO:0000256" key="1">
    <source>
        <dbReference type="ARBA" id="ARBA00022691"/>
    </source>
</evidence>
<dbReference type="GO" id="GO:0046872">
    <property type="term" value="F:metal ion binding"/>
    <property type="evidence" value="ECO:0007669"/>
    <property type="project" value="UniProtKB-KW"/>
</dbReference>
<keyword evidence="2" id="KW-0479">Metal-binding</keyword>
<dbReference type="SFLD" id="SFLDS00029">
    <property type="entry name" value="Radical_SAM"/>
    <property type="match status" value="1"/>
</dbReference>
<reference evidence="6 7" key="2">
    <citation type="journal article" date="2010" name="J. Bacteriol.">
        <title>Complete genome sequence of Methanothermobacter marburgensis, a methanoarchaeon model organism.</title>
        <authorList>
            <person name="Liesegang H."/>
            <person name="Kaster A.K."/>
            <person name="Wiezer A."/>
            <person name="Goenrich M."/>
            <person name="Wollherr A."/>
            <person name="Seedorf H."/>
            <person name="Gottschalk G."/>
            <person name="Thauer R.K."/>
        </authorList>
    </citation>
    <scope>NUCLEOTIDE SEQUENCE [LARGE SCALE GENOMIC DNA]</scope>
    <source>
        <strain evidence="7">ATCC BAA-927 / DSM 2133 / JCM 14651 / NBRC 100331 / OCM 82 / Marburg</strain>
    </source>
</reference>
<reference key="1">
    <citation type="submission" date="2009-08" db="EMBL/GenBank/DDBJ databases">
        <title>The genome sequence of Methanothermobacter marburgensis.</title>
        <authorList>
            <person name="Kaster A."/>
            <person name="Seedorf H."/>
            <person name="Goenrich M."/>
            <person name="Wiezer A."/>
            <person name="Liesegang H."/>
            <person name="Thauer R."/>
            <person name="Gottschalk G."/>
        </authorList>
    </citation>
    <scope>NUCLEOTIDE SEQUENCE</scope>
    <source>
        <strain>Marburg</strain>
    </source>
</reference>
<dbReference type="NCBIfam" id="TIGR04085">
    <property type="entry name" value="rSAM_more_4Fe4S"/>
    <property type="match status" value="1"/>
</dbReference>
<keyword evidence="4" id="KW-0411">Iron-sulfur</keyword>
<dbReference type="SFLD" id="SFLDG01067">
    <property type="entry name" value="SPASM/twitch_domain_containing"/>
    <property type="match status" value="1"/>
</dbReference>